<comment type="caution">
    <text evidence="1">The sequence shown here is derived from an EMBL/GenBank/DDBJ whole genome shotgun (WGS) entry which is preliminary data.</text>
</comment>
<evidence type="ECO:0000313" key="2">
    <source>
        <dbReference type="Proteomes" id="UP001302602"/>
    </source>
</evidence>
<dbReference type="AlphaFoldDB" id="A0AAN6TTA9"/>
<keyword evidence="2" id="KW-1185">Reference proteome</keyword>
<dbReference type="Proteomes" id="UP001302602">
    <property type="component" value="Unassembled WGS sequence"/>
</dbReference>
<name>A0AAN6TTA9_9PEZI</name>
<reference evidence="1" key="1">
    <citation type="journal article" date="2023" name="Mol. Phylogenet. Evol.">
        <title>Genome-scale phylogeny and comparative genomics of the fungal order Sordariales.</title>
        <authorList>
            <person name="Hensen N."/>
            <person name="Bonometti L."/>
            <person name="Westerberg I."/>
            <person name="Brannstrom I.O."/>
            <person name="Guillou S."/>
            <person name="Cros-Aarteil S."/>
            <person name="Calhoun S."/>
            <person name="Haridas S."/>
            <person name="Kuo A."/>
            <person name="Mondo S."/>
            <person name="Pangilinan J."/>
            <person name="Riley R."/>
            <person name="LaButti K."/>
            <person name="Andreopoulos B."/>
            <person name="Lipzen A."/>
            <person name="Chen C."/>
            <person name="Yan M."/>
            <person name="Daum C."/>
            <person name="Ng V."/>
            <person name="Clum A."/>
            <person name="Steindorff A."/>
            <person name="Ohm R.A."/>
            <person name="Martin F."/>
            <person name="Silar P."/>
            <person name="Natvig D.O."/>
            <person name="Lalanne C."/>
            <person name="Gautier V."/>
            <person name="Ament-Velasquez S.L."/>
            <person name="Kruys A."/>
            <person name="Hutchinson M.I."/>
            <person name="Powell A.J."/>
            <person name="Barry K."/>
            <person name="Miller A.N."/>
            <person name="Grigoriev I.V."/>
            <person name="Debuchy R."/>
            <person name="Gladieux P."/>
            <person name="Hiltunen Thoren M."/>
            <person name="Johannesson H."/>
        </authorList>
    </citation>
    <scope>NUCLEOTIDE SEQUENCE</scope>
    <source>
        <strain evidence="1">CBS 731.68</strain>
    </source>
</reference>
<sequence>MTRVVQKLSVESHNVEPTHIPLYLTSTPFFHVLHGKCVAKFKERLGLEESEEPLMVLRNVVMRPLVTISTNGNFKMKEEESRTIVKKEVRVCQARNSITPNLHSFWARGRDQIFLSYRPMFHIAKHRRQIFLAICLAELLDNGVVSRPTTITITPVLKNRPLDATYPSCCMPFYLYGSPQEAHIDHVLVRSPDIVLSADSVTLTLDDGNNGDDAVVLRSKRGQC</sequence>
<protein>
    <submittedName>
        <fullName evidence="1">Uncharacterized protein</fullName>
    </submittedName>
</protein>
<proteinExistence type="predicted"/>
<dbReference type="EMBL" id="MU853239">
    <property type="protein sequence ID" value="KAK4120312.1"/>
    <property type="molecule type" value="Genomic_DNA"/>
</dbReference>
<accession>A0AAN6TTA9</accession>
<dbReference type="RefSeq" id="XP_062644083.1">
    <property type="nucleotide sequence ID" value="XM_062796590.1"/>
</dbReference>
<organism evidence="1 2">
    <name type="scientific">Parathielavia appendiculata</name>
    <dbReference type="NCBI Taxonomy" id="2587402"/>
    <lineage>
        <taxon>Eukaryota</taxon>
        <taxon>Fungi</taxon>
        <taxon>Dikarya</taxon>
        <taxon>Ascomycota</taxon>
        <taxon>Pezizomycotina</taxon>
        <taxon>Sordariomycetes</taxon>
        <taxon>Sordariomycetidae</taxon>
        <taxon>Sordariales</taxon>
        <taxon>Chaetomiaceae</taxon>
        <taxon>Parathielavia</taxon>
    </lineage>
</organism>
<dbReference type="GeneID" id="87833358"/>
<reference evidence="1" key="2">
    <citation type="submission" date="2023-05" db="EMBL/GenBank/DDBJ databases">
        <authorList>
            <consortium name="Lawrence Berkeley National Laboratory"/>
            <person name="Steindorff A."/>
            <person name="Hensen N."/>
            <person name="Bonometti L."/>
            <person name="Westerberg I."/>
            <person name="Brannstrom I.O."/>
            <person name="Guillou S."/>
            <person name="Cros-Aarteil S."/>
            <person name="Calhoun S."/>
            <person name="Haridas S."/>
            <person name="Kuo A."/>
            <person name="Mondo S."/>
            <person name="Pangilinan J."/>
            <person name="Riley R."/>
            <person name="Labutti K."/>
            <person name="Andreopoulos B."/>
            <person name="Lipzen A."/>
            <person name="Chen C."/>
            <person name="Yanf M."/>
            <person name="Daum C."/>
            <person name="Ng V."/>
            <person name="Clum A."/>
            <person name="Ohm R."/>
            <person name="Martin F."/>
            <person name="Silar P."/>
            <person name="Natvig D."/>
            <person name="Lalanne C."/>
            <person name="Gautier V."/>
            <person name="Ament-Velasquez S.L."/>
            <person name="Kruys A."/>
            <person name="Hutchinson M.I."/>
            <person name="Powell A.J."/>
            <person name="Barry K."/>
            <person name="Miller A.N."/>
            <person name="Grigoriev I.V."/>
            <person name="Debuchy R."/>
            <person name="Gladieux P."/>
            <person name="Thoren M.H."/>
            <person name="Johannesson H."/>
        </authorList>
    </citation>
    <scope>NUCLEOTIDE SEQUENCE</scope>
    <source>
        <strain evidence="1">CBS 731.68</strain>
    </source>
</reference>
<gene>
    <name evidence="1" type="ORF">N657DRAFT_683668</name>
</gene>
<evidence type="ECO:0000313" key="1">
    <source>
        <dbReference type="EMBL" id="KAK4120312.1"/>
    </source>
</evidence>